<gene>
    <name evidence="1" type="ORF">MPOR_09140</name>
</gene>
<reference evidence="1 2" key="1">
    <citation type="journal article" date="2019" name="Emerg. Microbes Infect.">
        <title>Comprehensive subspecies identification of 175 nontuberculous mycobacteria species based on 7547 genomic profiles.</title>
        <authorList>
            <person name="Matsumoto Y."/>
            <person name="Kinjo T."/>
            <person name="Motooka D."/>
            <person name="Nabeya D."/>
            <person name="Jung N."/>
            <person name="Uechi K."/>
            <person name="Horii T."/>
            <person name="Iida T."/>
            <person name="Fujita J."/>
            <person name="Nakamura S."/>
        </authorList>
    </citation>
    <scope>NUCLEOTIDE SEQUENCE [LARGE SCALE GENOMIC DNA]</scope>
    <source>
        <strain evidence="1 2">JCM 12603</strain>
    </source>
</reference>
<proteinExistence type="predicted"/>
<dbReference type="EMBL" id="AP022570">
    <property type="protein sequence ID" value="BBX49888.1"/>
    <property type="molecule type" value="Genomic_DNA"/>
</dbReference>
<protein>
    <submittedName>
        <fullName evidence="1">Uncharacterized protein</fullName>
    </submittedName>
</protein>
<evidence type="ECO:0000313" key="1">
    <source>
        <dbReference type="EMBL" id="BBX49888.1"/>
    </source>
</evidence>
<dbReference type="Proteomes" id="UP000466785">
    <property type="component" value="Chromosome"/>
</dbReference>
<evidence type="ECO:0000313" key="2">
    <source>
        <dbReference type="Proteomes" id="UP000466785"/>
    </source>
</evidence>
<dbReference type="RefSeq" id="WP_152515130.1">
    <property type="nucleotide sequence ID" value="NZ_AP022570.1"/>
</dbReference>
<organism evidence="1 2">
    <name type="scientific">Mycolicibacterium poriferae</name>
    <dbReference type="NCBI Taxonomy" id="39694"/>
    <lineage>
        <taxon>Bacteria</taxon>
        <taxon>Bacillati</taxon>
        <taxon>Actinomycetota</taxon>
        <taxon>Actinomycetes</taxon>
        <taxon>Mycobacteriales</taxon>
        <taxon>Mycobacteriaceae</taxon>
        <taxon>Mycolicibacterium</taxon>
    </lineage>
</organism>
<accession>A0A6N4V7B2</accession>
<dbReference type="KEGG" id="mpof:MPOR_09140"/>
<dbReference type="AlphaFoldDB" id="A0A6N4V7B2"/>
<keyword evidence="2" id="KW-1185">Reference proteome</keyword>
<sequence>MAVILRRLLRIGRLPGALRAELEPEGILFFDEYVPVTRRFHGAVPGLRSSGSIASYVGALVLTEERVLGTLSSVPKLAGRTIDLRWDDPQAGAVKAELSTTGLTLDVDVAEIDEHWSGELSLHYKTDIPGDVIDRLPRTSLAFDAPPEFVFRAVGVAYHP</sequence>
<name>A0A6N4V7B2_9MYCO</name>